<dbReference type="eggNOG" id="COG2233">
    <property type="taxonomic scope" value="Bacteria"/>
</dbReference>
<dbReference type="InterPro" id="IPR006043">
    <property type="entry name" value="NCS2"/>
</dbReference>
<feature type="transmembrane region" description="Helical" evidence="7">
    <location>
        <begin position="74"/>
        <end position="93"/>
    </location>
</feature>
<dbReference type="PaxDb" id="195103-CPF_1422"/>
<keyword evidence="3" id="KW-0813">Transport</keyword>
<evidence type="ECO:0000256" key="2">
    <source>
        <dbReference type="ARBA" id="ARBA00008821"/>
    </source>
</evidence>
<feature type="transmembrane region" description="Helical" evidence="7">
    <location>
        <begin position="315"/>
        <end position="336"/>
    </location>
</feature>
<evidence type="ECO:0000256" key="7">
    <source>
        <dbReference type="SAM" id="Phobius"/>
    </source>
</evidence>
<dbReference type="EMBL" id="CP000246">
    <property type="protein sequence ID" value="ABG82200.1"/>
    <property type="molecule type" value="Genomic_DNA"/>
</dbReference>
<dbReference type="InterPro" id="IPR006042">
    <property type="entry name" value="Xan_ur_permease"/>
</dbReference>
<dbReference type="PANTHER" id="PTHR42810:SF2">
    <property type="entry name" value="PURINE PERMEASE C1399.01C-RELATED"/>
    <property type="match status" value="1"/>
</dbReference>
<dbReference type="GeneID" id="93002262"/>
<comment type="subcellular location">
    <subcellularLocation>
        <location evidence="1">Membrane</location>
        <topology evidence="1">Multi-pass membrane protein</topology>
    </subcellularLocation>
</comment>
<dbReference type="PROSITE" id="PS01116">
    <property type="entry name" value="XANTH_URACIL_PERMASE"/>
    <property type="match status" value="1"/>
</dbReference>
<feature type="transmembrane region" description="Helical" evidence="7">
    <location>
        <begin position="403"/>
        <end position="422"/>
    </location>
</feature>
<evidence type="ECO:0000256" key="3">
    <source>
        <dbReference type="ARBA" id="ARBA00022448"/>
    </source>
</evidence>
<dbReference type="KEGG" id="cpf:CPF_1422"/>
<keyword evidence="6 7" id="KW-0472">Membrane</keyword>
<sequence>MAQQLISKEQGSIKTLGIFSYFKNGILGLQHLVAMFGATILVPLVTGLDPSVALFTAGIGTLIFHLCTKGKVPVFLGSSFAFIPVIQVIASKYGDLRYAQGGIFFAGLAYVLISFGIKKIGVDKIKRFLPARVVGPMIMVIGLNLIPNALEMAGVKSLIAGETGAMTSVLIACTTLGLALIISKFGKGFFSQLAIITAVCVGYTLSLILGQVDTSLIQQSTMVAVPNFTLPKFDFGAIMITLPVILAVSMEHIGDITTNGQVVGKNFIEDPGLNRTVLGDGLATLVASLLGGPANTTYGENTGVLAITKNYNPSILRLTAVFAIILSFIAKFGAVIRTIPQSVMGGISLMLFSMIALVGVKTIKNEGVKLNKTNLILMGSIIFVGLSGLFMSEPIGIEISEAVSISGLSLAALIGVILNLIITKFESAKSRKEVIA</sequence>
<dbReference type="AlphaFoldDB" id="A0A0H2YN25"/>
<protein>
    <submittedName>
        <fullName evidence="8">Uracil-xanthine permease</fullName>
    </submittedName>
</protein>
<feature type="transmembrane region" description="Helical" evidence="7">
    <location>
        <begin position="99"/>
        <end position="117"/>
    </location>
</feature>
<feature type="transmembrane region" description="Helical" evidence="7">
    <location>
        <begin position="51"/>
        <end position="67"/>
    </location>
</feature>
<keyword evidence="9" id="KW-1185">Reference proteome</keyword>
<accession>A0A0H2YN25</accession>
<gene>
    <name evidence="8" type="ordered locus">CPF_1422</name>
</gene>
<evidence type="ECO:0000256" key="1">
    <source>
        <dbReference type="ARBA" id="ARBA00004141"/>
    </source>
</evidence>
<keyword evidence="4 7" id="KW-0812">Transmembrane</keyword>
<feature type="transmembrane region" description="Helical" evidence="7">
    <location>
        <begin position="375"/>
        <end position="397"/>
    </location>
</feature>
<feature type="transmembrane region" description="Helical" evidence="7">
    <location>
        <begin position="229"/>
        <end position="248"/>
    </location>
</feature>
<evidence type="ECO:0000256" key="4">
    <source>
        <dbReference type="ARBA" id="ARBA00022692"/>
    </source>
</evidence>
<dbReference type="NCBIfam" id="TIGR00801">
    <property type="entry name" value="ncs2"/>
    <property type="match status" value="1"/>
</dbReference>
<dbReference type="Proteomes" id="UP000001823">
    <property type="component" value="Chromosome"/>
</dbReference>
<evidence type="ECO:0000313" key="9">
    <source>
        <dbReference type="Proteomes" id="UP000001823"/>
    </source>
</evidence>
<feature type="transmembrane region" description="Helical" evidence="7">
    <location>
        <begin position="129"/>
        <end position="146"/>
    </location>
</feature>
<dbReference type="GO" id="GO:0005886">
    <property type="term" value="C:plasma membrane"/>
    <property type="evidence" value="ECO:0007669"/>
    <property type="project" value="UniProtKB-ARBA"/>
</dbReference>
<comment type="similarity">
    <text evidence="2">Belongs to the nucleobase:cation symporter-2 (NCS2) (TC 2.A.40) family.</text>
</comment>
<dbReference type="PANTHER" id="PTHR42810">
    <property type="entry name" value="PURINE PERMEASE C1399.01C-RELATED"/>
    <property type="match status" value="1"/>
</dbReference>
<dbReference type="HOGENOM" id="CLU_017959_1_2_9"/>
<dbReference type="RefSeq" id="WP_003477835.1">
    <property type="nucleotide sequence ID" value="NC_008261.1"/>
</dbReference>
<feature type="transmembrane region" description="Helical" evidence="7">
    <location>
        <begin position="342"/>
        <end position="363"/>
    </location>
</feature>
<dbReference type="STRING" id="195103.CPF_1422"/>
<evidence type="ECO:0000256" key="5">
    <source>
        <dbReference type="ARBA" id="ARBA00022989"/>
    </source>
</evidence>
<proteinExistence type="inferred from homology"/>
<dbReference type="GO" id="GO:0042907">
    <property type="term" value="F:xanthine transmembrane transporter activity"/>
    <property type="evidence" value="ECO:0007669"/>
    <property type="project" value="TreeGrafter"/>
</dbReference>
<feature type="transmembrane region" description="Helical" evidence="7">
    <location>
        <begin position="189"/>
        <end position="209"/>
    </location>
</feature>
<evidence type="ECO:0000313" key="8">
    <source>
        <dbReference type="EMBL" id="ABG82200.1"/>
    </source>
</evidence>
<name>A0A0H2YN25_CLOP1</name>
<reference evidence="8 9" key="1">
    <citation type="journal article" date="2006" name="Genome Res.">
        <title>Skewed genomic variability in strains of the toxigenic bacterial pathogen, Clostridium perfringens.</title>
        <authorList>
            <person name="Myers G.S."/>
            <person name="Rasko D.A."/>
            <person name="Cheung J.K."/>
            <person name="Ravel J."/>
            <person name="Seshadri R."/>
            <person name="Deboy R.T."/>
            <person name="Ren Q."/>
            <person name="Varga J."/>
            <person name="Awad M.M."/>
            <person name="Brinkac L.M."/>
            <person name="Daugherty S.C."/>
            <person name="Haft D.H."/>
            <person name="Dodson R.J."/>
            <person name="Madupu R."/>
            <person name="Nelson W.C."/>
            <person name="Rosovitz M.J."/>
            <person name="Sullivan S.A."/>
            <person name="Khouri H."/>
            <person name="Dimitrov G.I."/>
            <person name="Watkins K.L."/>
            <person name="Mulligan S."/>
            <person name="Benton J."/>
            <person name="Radune D."/>
            <person name="Fisher D.J."/>
            <person name="Atkins H.S."/>
            <person name="Hiscox T."/>
            <person name="Jost B.H."/>
            <person name="Billington S.J."/>
            <person name="Songer J.G."/>
            <person name="McClane B.A."/>
            <person name="Titball R.W."/>
            <person name="Rood J.I."/>
            <person name="Melville S.B."/>
            <person name="Paulsen I.T."/>
        </authorList>
    </citation>
    <scope>NUCLEOTIDE SEQUENCE [LARGE SCALE GENOMIC DNA]</scope>
    <source>
        <strain evidence="9">ATCC 13124 / DSM 756 / JCM 1290 / NCIMB 6125 / NCTC 8237 / S 107 / Type A</strain>
    </source>
</reference>
<organism evidence="8 9">
    <name type="scientific">Clostridium perfringens (strain ATCC 13124 / DSM 756 / JCM 1290 / NCIMB 6125 / NCTC 8237 / Type A)</name>
    <dbReference type="NCBI Taxonomy" id="195103"/>
    <lineage>
        <taxon>Bacteria</taxon>
        <taxon>Bacillati</taxon>
        <taxon>Bacillota</taxon>
        <taxon>Clostridia</taxon>
        <taxon>Eubacteriales</taxon>
        <taxon>Clostridiaceae</taxon>
        <taxon>Clostridium</taxon>
    </lineage>
</organism>
<keyword evidence="5 7" id="KW-1133">Transmembrane helix</keyword>
<feature type="transmembrane region" description="Helical" evidence="7">
    <location>
        <begin position="158"/>
        <end position="182"/>
    </location>
</feature>
<feature type="transmembrane region" description="Helical" evidence="7">
    <location>
        <begin position="21"/>
        <end position="45"/>
    </location>
</feature>
<dbReference type="Pfam" id="PF00860">
    <property type="entry name" value="Xan_ur_permease"/>
    <property type="match status" value="1"/>
</dbReference>
<evidence type="ECO:0000256" key="6">
    <source>
        <dbReference type="ARBA" id="ARBA00023136"/>
    </source>
</evidence>